<dbReference type="Proteomes" id="UP000694660">
    <property type="component" value="Unassembled WGS sequence"/>
</dbReference>
<protein>
    <submittedName>
        <fullName evidence="3">SDR family oxidoreductase</fullName>
    </submittedName>
</protein>
<dbReference type="InterPro" id="IPR001509">
    <property type="entry name" value="Epimerase_deHydtase"/>
</dbReference>
<evidence type="ECO:0000313" key="4">
    <source>
        <dbReference type="Proteomes" id="UP000694660"/>
    </source>
</evidence>
<dbReference type="GO" id="GO:0044877">
    <property type="term" value="F:protein-containing complex binding"/>
    <property type="evidence" value="ECO:0007669"/>
    <property type="project" value="TreeGrafter"/>
</dbReference>
<dbReference type="InterPro" id="IPR051207">
    <property type="entry name" value="ComplexI_NDUFA9_subunit"/>
</dbReference>
<sequence length="420" mass="44117">MHILLCGADGFIGRALEQALRAAGHTVRRGVRRAARPDDVAVDFQHDITADRWHPRLAGIDAVINAVGILNPRHDATFEAVHHAAPAALFAACADAGVTRVIQISALGAAPGAATAYLASKGSADAVLASLPVRATVVRPSLVFGPGGTSSRFFLALASLPVVALPGRGQQRVQPVHVTDLAEAVVRLLADPAPPATLDVVGPRPVSYADMLRHYRRGLGLPPAISLPVPMPLIRALAPLGRHLPGAVFSPDTVHMLQQGSTASAAPLTALLGRPPRDIDQFVTTDDPDARRIRQRLETWAIRVVLAAVWLGSALASVALVGPPDGFALAARAGIPAALLAPALYGGAALDAVLGVLTLWRPTQGLWRTQLIVVLGYSAFLSVQWPALWLHPFGPLLKNLPVVLLLLALLNRPGEQGERA</sequence>
<dbReference type="PANTHER" id="PTHR12126:SF11">
    <property type="entry name" value="NADH DEHYDROGENASE [UBIQUINONE] 1 ALPHA SUBCOMPLEX SUBUNIT 9, MITOCHONDRIAL"/>
    <property type="match status" value="1"/>
</dbReference>
<dbReference type="Pfam" id="PF01370">
    <property type="entry name" value="Epimerase"/>
    <property type="match status" value="1"/>
</dbReference>
<comment type="caution">
    <text evidence="3">The sequence shown here is derived from an EMBL/GenBank/DDBJ whole genome shotgun (WGS) entry which is preliminary data.</text>
</comment>
<keyword evidence="1" id="KW-0472">Membrane</keyword>
<dbReference type="RefSeq" id="WP_214360157.1">
    <property type="nucleotide sequence ID" value="NZ_JAEKFT010000004.1"/>
</dbReference>
<keyword evidence="1" id="KW-0812">Transmembrane</keyword>
<dbReference type="SUPFAM" id="SSF51735">
    <property type="entry name" value="NAD(P)-binding Rossmann-fold domains"/>
    <property type="match status" value="1"/>
</dbReference>
<keyword evidence="1" id="KW-1133">Transmembrane helix</keyword>
<feature type="transmembrane region" description="Helical" evidence="1">
    <location>
        <begin position="333"/>
        <end position="359"/>
    </location>
</feature>
<dbReference type="Pfam" id="PF13781">
    <property type="entry name" value="DoxX_3"/>
    <property type="match status" value="1"/>
</dbReference>
<organism evidence="3 4">
    <name type="scientific">Denitromonas iodatirespirans</name>
    <dbReference type="NCBI Taxonomy" id="2795389"/>
    <lineage>
        <taxon>Bacteria</taxon>
        <taxon>Pseudomonadati</taxon>
        <taxon>Pseudomonadota</taxon>
        <taxon>Betaproteobacteria</taxon>
        <taxon>Rhodocyclales</taxon>
        <taxon>Zoogloeaceae</taxon>
        <taxon>Denitromonas</taxon>
    </lineage>
</organism>
<feature type="domain" description="NAD-dependent epimerase/dehydratase" evidence="2">
    <location>
        <begin position="3"/>
        <end position="193"/>
    </location>
</feature>
<dbReference type="InterPro" id="IPR036291">
    <property type="entry name" value="NAD(P)-bd_dom_sf"/>
</dbReference>
<dbReference type="AlphaFoldDB" id="A0A944D8C4"/>
<feature type="transmembrane region" description="Helical" evidence="1">
    <location>
        <begin position="371"/>
        <end position="390"/>
    </location>
</feature>
<evidence type="ECO:0000313" key="3">
    <source>
        <dbReference type="EMBL" id="MBT0960391.1"/>
    </source>
</evidence>
<name>A0A944D8C4_DENI1</name>
<dbReference type="PANTHER" id="PTHR12126">
    <property type="entry name" value="NADH-UBIQUINONE OXIDOREDUCTASE 39 KDA SUBUNIT-RELATED"/>
    <property type="match status" value="1"/>
</dbReference>
<dbReference type="Gene3D" id="3.40.50.720">
    <property type="entry name" value="NAD(P)-binding Rossmann-like Domain"/>
    <property type="match status" value="1"/>
</dbReference>
<dbReference type="InterPro" id="IPR025695">
    <property type="entry name" value="DoxX-like"/>
</dbReference>
<accession>A0A944D8C4</accession>
<evidence type="ECO:0000259" key="2">
    <source>
        <dbReference type="Pfam" id="PF01370"/>
    </source>
</evidence>
<gene>
    <name evidence="3" type="ORF">I8J34_04315</name>
</gene>
<feature type="transmembrane region" description="Helical" evidence="1">
    <location>
        <begin position="300"/>
        <end position="321"/>
    </location>
</feature>
<keyword evidence="4" id="KW-1185">Reference proteome</keyword>
<dbReference type="EMBL" id="JAEKFT010000004">
    <property type="protein sequence ID" value="MBT0960391.1"/>
    <property type="molecule type" value="Genomic_DNA"/>
</dbReference>
<reference evidence="4" key="1">
    <citation type="journal article" date="2022" name="ISME J.">
        <title>Genetic and phylogenetic analysis of dissimilatory iodate-reducing bacteria identifies potential niches across the world's oceans.</title>
        <authorList>
            <person name="Reyes-Umana V."/>
            <person name="Henning Z."/>
            <person name="Lee K."/>
            <person name="Barnum T.P."/>
            <person name="Coates J.D."/>
        </authorList>
    </citation>
    <scope>NUCLEOTIDE SEQUENCE [LARGE SCALE GENOMIC DNA]</scope>
    <source>
        <strain evidence="4">IR12</strain>
    </source>
</reference>
<evidence type="ECO:0000256" key="1">
    <source>
        <dbReference type="SAM" id="Phobius"/>
    </source>
</evidence>
<proteinExistence type="predicted"/>